<accession>A0A7I7WGT7</accession>
<evidence type="ECO:0000313" key="1">
    <source>
        <dbReference type="EMBL" id="BBZ16300.1"/>
    </source>
</evidence>
<dbReference type="Proteomes" id="UP000466187">
    <property type="component" value="Chromosome"/>
</dbReference>
<protein>
    <submittedName>
        <fullName evidence="1">Uncharacterized protein</fullName>
    </submittedName>
</protein>
<evidence type="ECO:0000313" key="2">
    <source>
        <dbReference type="Proteomes" id="UP000466187"/>
    </source>
</evidence>
<dbReference type="AlphaFoldDB" id="A0A7I7WGT7"/>
<dbReference type="EMBL" id="AP022608">
    <property type="protein sequence ID" value="BBZ16300.1"/>
    <property type="molecule type" value="Genomic_DNA"/>
</dbReference>
<name>A0A7I7WGT7_MYCGU</name>
<dbReference type="KEGG" id="mgad:MGAD_06350"/>
<gene>
    <name evidence="1" type="ORF">MGAD_06350</name>
</gene>
<reference evidence="1 2" key="1">
    <citation type="journal article" date="2019" name="Emerg. Microbes Infect.">
        <title>Comprehensive subspecies identification of 175 nontuberculous mycobacteria species based on 7547 genomic profiles.</title>
        <authorList>
            <person name="Matsumoto Y."/>
            <person name="Kinjo T."/>
            <person name="Motooka D."/>
            <person name="Nabeya D."/>
            <person name="Jung N."/>
            <person name="Uechi K."/>
            <person name="Horii T."/>
            <person name="Iida T."/>
            <person name="Fujita J."/>
            <person name="Nakamura S."/>
        </authorList>
    </citation>
    <scope>NUCLEOTIDE SEQUENCE [LARGE SCALE GENOMIC DNA]</scope>
    <source>
        <strain evidence="1 2">JCM 12688</strain>
    </source>
</reference>
<sequence>MPGGNYALVWGCSVCKAKLVSGAERDMRGFLLSTAALALILGAAPVASGDDVPGIDDNAVLDAPCYSADRYIFGRGPNGEPLACVASDGAGQWVQSVPLVGVRAVGSPCVDESYGAAQSPDGLGLLCVPDLGWQPGP</sequence>
<organism evidence="1 2">
    <name type="scientific">Mycolicibacterium gadium</name>
    <name type="common">Mycobacterium gadium</name>
    <dbReference type="NCBI Taxonomy" id="1794"/>
    <lineage>
        <taxon>Bacteria</taxon>
        <taxon>Bacillati</taxon>
        <taxon>Actinomycetota</taxon>
        <taxon>Actinomycetes</taxon>
        <taxon>Mycobacteriales</taxon>
        <taxon>Mycobacteriaceae</taxon>
        <taxon>Mycolicibacterium</taxon>
    </lineage>
</organism>
<proteinExistence type="predicted"/>